<dbReference type="EMBL" id="CP003261">
    <property type="protein sequence ID" value="AGK96238.1"/>
    <property type="molecule type" value="Genomic_DNA"/>
</dbReference>
<dbReference type="RefSeq" id="WP_015614561.1">
    <property type="nucleotide sequence ID" value="NC_021182.1"/>
</dbReference>
<gene>
    <name evidence="1" type="ORF">Clopa_1249</name>
</gene>
<dbReference type="KEGG" id="cpas:Clopa_1249"/>
<keyword evidence="2" id="KW-1185">Reference proteome</keyword>
<accession>R4K0Z3</accession>
<name>R4K0Z3_CLOPA</name>
<reference evidence="1 2" key="1">
    <citation type="submission" date="2012-01" db="EMBL/GenBank/DDBJ databases">
        <title>Complete sequence of chromosome of Clostridium pasteurianum BC1.</title>
        <authorList>
            <consortium name="US DOE Joint Genome Institute"/>
            <person name="Lucas S."/>
            <person name="Han J."/>
            <person name="Lapidus A."/>
            <person name="Cheng J.-F."/>
            <person name="Goodwin L."/>
            <person name="Pitluck S."/>
            <person name="Peters L."/>
            <person name="Mikhailova N."/>
            <person name="Teshima H."/>
            <person name="Detter J.C."/>
            <person name="Han C."/>
            <person name="Tapia R."/>
            <person name="Land M."/>
            <person name="Hauser L."/>
            <person name="Kyrpides N."/>
            <person name="Ivanova N."/>
            <person name="Pagani I."/>
            <person name="Dunn J."/>
            <person name="Taghavi S."/>
            <person name="Francis A."/>
            <person name="van der Lelie D."/>
            <person name="Woyke T."/>
        </authorList>
    </citation>
    <scope>NUCLEOTIDE SEQUENCE [LARGE SCALE GENOMIC DNA]</scope>
    <source>
        <strain evidence="1 2">BC1</strain>
    </source>
</reference>
<dbReference type="InterPro" id="IPR007358">
    <property type="entry name" value="Nucleoid_associated_NdpA"/>
</dbReference>
<evidence type="ECO:0008006" key="3">
    <source>
        <dbReference type="Google" id="ProtNLM"/>
    </source>
</evidence>
<dbReference type="STRING" id="86416.Clopa_1249"/>
<organism evidence="1 2">
    <name type="scientific">Clostridium pasteurianum BC1</name>
    <dbReference type="NCBI Taxonomy" id="86416"/>
    <lineage>
        <taxon>Bacteria</taxon>
        <taxon>Bacillati</taxon>
        <taxon>Bacillota</taxon>
        <taxon>Clostridia</taxon>
        <taxon>Eubacteriales</taxon>
        <taxon>Clostridiaceae</taxon>
        <taxon>Clostridium</taxon>
    </lineage>
</organism>
<dbReference type="HOGENOM" id="CLU_069338_0_0_9"/>
<dbReference type="GO" id="GO:0009295">
    <property type="term" value="C:nucleoid"/>
    <property type="evidence" value="ECO:0007669"/>
    <property type="project" value="InterPro"/>
</dbReference>
<dbReference type="Pfam" id="PF04245">
    <property type="entry name" value="NA37"/>
    <property type="match status" value="1"/>
</dbReference>
<dbReference type="eggNOG" id="COG3081">
    <property type="taxonomic scope" value="Bacteria"/>
</dbReference>
<evidence type="ECO:0000313" key="1">
    <source>
        <dbReference type="EMBL" id="AGK96238.1"/>
    </source>
</evidence>
<sequence>MEYINEVNLNEAILHVLDNNGDEPIYDEYTLELSDETYEYILKHIQKSLKDEELKYAVFNSERNIVKELSQEYLSGQGAFIAISKEIAKQLFILMKSNGNIPSCDLIVVSISTEFGPMLALLKMDYVKNYTHNIEFLEDKIGINIIPQFIGLPSGGQRLQKCAFIKPILDENSFDLMLIDKQSKTKDGEDYGSNYFISNFLGCTVVENERDVTRNFIKTAEKWTRNNLKDNAEAAEVVRSSLKKKLKQEDKIDINEFSQDVFGESKDVAENFVQYVKEQGVGEHVEVDKQWVENKLKRVRLKIDKDIDVYINEETYDDSSRFEIVRNGDGTINIVIKHIKNYIEK</sequence>
<evidence type="ECO:0000313" key="2">
    <source>
        <dbReference type="Proteomes" id="UP000013523"/>
    </source>
</evidence>
<protein>
    <recommendedName>
        <fullName evidence="3">Nucleoid-associated protein</fullName>
    </recommendedName>
</protein>
<dbReference type="PATRIC" id="fig|86416.3.peg.1249"/>
<proteinExistence type="predicted"/>
<dbReference type="OrthoDB" id="3171075at2"/>
<dbReference type="AlphaFoldDB" id="R4K0Z3"/>
<dbReference type="Proteomes" id="UP000013523">
    <property type="component" value="Chromosome"/>
</dbReference>